<feature type="region of interest" description="Disordered" evidence="11">
    <location>
        <begin position="354"/>
        <end position="376"/>
    </location>
</feature>
<dbReference type="SUPFAM" id="SSF56529">
    <property type="entry name" value="FAH"/>
    <property type="match status" value="1"/>
</dbReference>
<evidence type="ECO:0000256" key="1">
    <source>
        <dbReference type="ARBA" id="ARBA00001913"/>
    </source>
</evidence>
<evidence type="ECO:0000256" key="2">
    <source>
        <dbReference type="ARBA" id="ARBA00001946"/>
    </source>
</evidence>
<sequence length="424" mass="46432">MTMLDTTHDASLQSWVPSANAADTDFPVQNLPFGRFSPKDGAQTMRIGVAIGDQILDLRAAGLADSDDMHTLMSAEASERQALRSKISQGLRLGSAQQATWANALIPMAQATLELPCEIRDYTDFYTGIHHATAVGTLFRPDNPLLPNYKWVPIAYHGRSSSIGVSGQKFFRPSAQTRNPQEDAPVLRPTQRLDYELELGVMIGIGNVSGDAIPIARAQQHAFGLVLLNDWSARDVQAWEYQPLGPFLAKNFASTISPWIVTMEALAPFHAPWTRPAGDPQPLAYLDDASHRAHGAFDITLEVFLQTEKMRETGLAHERLSSSNYRDAYWSVAQMIAHHTVNGCNLRAGDLLGTGTQSAPEPENAGSLLERTAGGRNPVTLKNGEQRIFLQDGDSVTMRAHCEREGFRRIGFGECEGTVLPARS</sequence>
<dbReference type="Pfam" id="PF01557">
    <property type="entry name" value="FAA_hydrolase"/>
    <property type="match status" value="1"/>
</dbReference>
<dbReference type="InterPro" id="IPR011234">
    <property type="entry name" value="Fumarylacetoacetase-like_C"/>
</dbReference>
<dbReference type="Gene3D" id="2.30.30.230">
    <property type="entry name" value="Fumarylacetoacetase, N-terminal domain"/>
    <property type="match status" value="1"/>
</dbReference>
<dbReference type="Gene3D" id="3.90.850.10">
    <property type="entry name" value="Fumarylacetoacetase-like, C-terminal domain"/>
    <property type="match status" value="1"/>
</dbReference>
<evidence type="ECO:0000259" key="13">
    <source>
        <dbReference type="Pfam" id="PF09298"/>
    </source>
</evidence>
<dbReference type="EMBL" id="JBHSRS010000084">
    <property type="protein sequence ID" value="MFC6284134.1"/>
    <property type="molecule type" value="Genomic_DNA"/>
</dbReference>
<feature type="domain" description="Fumarylacetoacetase N-terminal" evidence="13">
    <location>
        <begin position="29"/>
        <end position="116"/>
    </location>
</feature>
<protein>
    <recommendedName>
        <fullName evidence="4">fumarylacetoacetase</fullName>
        <ecNumber evidence="4">3.7.1.2</ecNumber>
    </recommendedName>
</protein>
<evidence type="ECO:0000256" key="11">
    <source>
        <dbReference type="SAM" id="MobiDB-lite"/>
    </source>
</evidence>
<evidence type="ECO:0000256" key="7">
    <source>
        <dbReference type="ARBA" id="ARBA00022837"/>
    </source>
</evidence>
<evidence type="ECO:0000256" key="9">
    <source>
        <dbReference type="ARBA" id="ARBA00022878"/>
    </source>
</evidence>
<keyword evidence="9" id="KW-0828">Tyrosine catabolism</keyword>
<keyword evidence="10" id="KW-0585">Phenylalanine catabolism</keyword>
<dbReference type="EC" id="3.7.1.2" evidence="4"/>
<feature type="domain" description="Fumarylacetoacetase-like C-terminal" evidence="12">
    <location>
        <begin position="152"/>
        <end position="419"/>
    </location>
</feature>
<dbReference type="SUPFAM" id="SSF63433">
    <property type="entry name" value="Fumarylacetoacetate hydrolase, FAH, N-terminal domain"/>
    <property type="match status" value="1"/>
</dbReference>
<dbReference type="Proteomes" id="UP001596270">
    <property type="component" value="Unassembled WGS sequence"/>
</dbReference>
<keyword evidence="7" id="KW-0106">Calcium</keyword>
<keyword evidence="6 14" id="KW-0378">Hydrolase</keyword>
<organism evidence="14 15">
    <name type="scientific">Polaromonas aquatica</name>
    <dbReference type="NCBI Taxonomy" id="332657"/>
    <lineage>
        <taxon>Bacteria</taxon>
        <taxon>Pseudomonadati</taxon>
        <taxon>Pseudomonadota</taxon>
        <taxon>Betaproteobacteria</taxon>
        <taxon>Burkholderiales</taxon>
        <taxon>Comamonadaceae</taxon>
        <taxon>Polaromonas</taxon>
    </lineage>
</organism>
<gene>
    <name evidence="14" type="primary">fahA</name>
    <name evidence="14" type="ORF">ACFQND_23150</name>
</gene>
<evidence type="ECO:0000259" key="12">
    <source>
        <dbReference type="Pfam" id="PF01557"/>
    </source>
</evidence>
<keyword evidence="8" id="KW-0460">Magnesium</keyword>
<dbReference type="InterPro" id="IPR036462">
    <property type="entry name" value="Fumarylacetoacetase_N_sf"/>
</dbReference>
<dbReference type="PANTHER" id="PTHR43069:SF2">
    <property type="entry name" value="FUMARYLACETOACETASE"/>
    <property type="match status" value="1"/>
</dbReference>
<keyword evidence="5" id="KW-0479">Metal-binding</keyword>
<dbReference type="GO" id="GO:0004334">
    <property type="term" value="F:fumarylacetoacetase activity"/>
    <property type="evidence" value="ECO:0007669"/>
    <property type="project" value="UniProtKB-EC"/>
</dbReference>
<evidence type="ECO:0000313" key="14">
    <source>
        <dbReference type="EMBL" id="MFC6284134.1"/>
    </source>
</evidence>
<comment type="cofactor">
    <cofactor evidence="2">
        <name>Mg(2+)</name>
        <dbReference type="ChEBI" id="CHEBI:18420"/>
    </cofactor>
</comment>
<dbReference type="RefSeq" id="WP_371439893.1">
    <property type="nucleotide sequence ID" value="NZ_JBHSRS010000084.1"/>
</dbReference>
<evidence type="ECO:0000256" key="6">
    <source>
        <dbReference type="ARBA" id="ARBA00022801"/>
    </source>
</evidence>
<evidence type="ECO:0000256" key="3">
    <source>
        <dbReference type="ARBA" id="ARBA00004782"/>
    </source>
</evidence>
<accession>A0ABW1U385</accession>
<dbReference type="InterPro" id="IPR036663">
    <property type="entry name" value="Fumarylacetoacetase_C_sf"/>
</dbReference>
<dbReference type="PANTHER" id="PTHR43069">
    <property type="entry name" value="FUMARYLACETOACETASE"/>
    <property type="match status" value="1"/>
</dbReference>
<evidence type="ECO:0000256" key="5">
    <source>
        <dbReference type="ARBA" id="ARBA00022723"/>
    </source>
</evidence>
<dbReference type="InterPro" id="IPR015377">
    <property type="entry name" value="Fumarylacetoacetase_N"/>
</dbReference>
<proteinExistence type="predicted"/>
<reference evidence="15" key="1">
    <citation type="journal article" date="2019" name="Int. J. Syst. Evol. Microbiol.">
        <title>The Global Catalogue of Microorganisms (GCM) 10K type strain sequencing project: providing services to taxonomists for standard genome sequencing and annotation.</title>
        <authorList>
            <consortium name="The Broad Institute Genomics Platform"/>
            <consortium name="The Broad Institute Genome Sequencing Center for Infectious Disease"/>
            <person name="Wu L."/>
            <person name="Ma J."/>
        </authorList>
    </citation>
    <scope>NUCLEOTIDE SEQUENCE [LARGE SCALE GENOMIC DNA]</scope>
    <source>
        <strain evidence="15">CCUG 39402</strain>
    </source>
</reference>
<name>A0ABW1U385_9BURK</name>
<keyword evidence="15" id="KW-1185">Reference proteome</keyword>
<evidence type="ECO:0000256" key="4">
    <source>
        <dbReference type="ARBA" id="ARBA00012094"/>
    </source>
</evidence>
<comment type="caution">
    <text evidence="14">The sequence shown here is derived from an EMBL/GenBank/DDBJ whole genome shotgun (WGS) entry which is preliminary data.</text>
</comment>
<dbReference type="Pfam" id="PF09298">
    <property type="entry name" value="FAA_hydrolase_N"/>
    <property type="match status" value="1"/>
</dbReference>
<evidence type="ECO:0000256" key="10">
    <source>
        <dbReference type="ARBA" id="ARBA00023232"/>
    </source>
</evidence>
<evidence type="ECO:0000256" key="8">
    <source>
        <dbReference type="ARBA" id="ARBA00022842"/>
    </source>
</evidence>
<comment type="pathway">
    <text evidence="3">Amino-acid degradation; L-phenylalanine degradation; acetoacetate and fumarate from L-phenylalanine: step 6/6.</text>
</comment>
<evidence type="ECO:0000313" key="15">
    <source>
        <dbReference type="Proteomes" id="UP001596270"/>
    </source>
</evidence>
<comment type="cofactor">
    <cofactor evidence="1">
        <name>Ca(2+)</name>
        <dbReference type="ChEBI" id="CHEBI:29108"/>
    </cofactor>
</comment>
<dbReference type="NCBIfam" id="TIGR01266">
    <property type="entry name" value="fum_ac_acetase"/>
    <property type="match status" value="1"/>
</dbReference>
<dbReference type="InterPro" id="IPR005959">
    <property type="entry name" value="Fumarylacetoacetase"/>
</dbReference>